<keyword evidence="3" id="KW-0732">Signal</keyword>
<dbReference type="Pfam" id="PF18120">
    <property type="entry name" value="DUF5597"/>
    <property type="match status" value="1"/>
</dbReference>
<accession>A0ABX6T6Y0</accession>
<dbReference type="SUPFAM" id="SSF51445">
    <property type="entry name" value="(Trans)glycosidases"/>
    <property type="match status" value="1"/>
</dbReference>
<evidence type="ECO:0000256" key="1">
    <source>
        <dbReference type="ARBA" id="ARBA00022801"/>
    </source>
</evidence>
<keyword evidence="7" id="KW-1185">Reference proteome</keyword>
<dbReference type="Gene3D" id="3.20.20.80">
    <property type="entry name" value="Glycosidases"/>
    <property type="match status" value="1"/>
</dbReference>
<dbReference type="Proteomes" id="UP000516134">
    <property type="component" value="Chromosome"/>
</dbReference>
<dbReference type="RefSeq" id="WP_187714843.1">
    <property type="nucleotide sequence ID" value="NZ_BAABJC010000001.1"/>
</dbReference>
<dbReference type="InterPro" id="IPR040719">
    <property type="entry name" value="DUF5597"/>
</dbReference>
<keyword evidence="2" id="KW-0326">Glycosidase</keyword>
<feature type="domain" description="DUF5597" evidence="5">
    <location>
        <begin position="382"/>
        <end position="519"/>
    </location>
</feature>
<evidence type="ECO:0000256" key="2">
    <source>
        <dbReference type="ARBA" id="ARBA00023295"/>
    </source>
</evidence>
<evidence type="ECO:0000313" key="6">
    <source>
        <dbReference type="EMBL" id="QNP43413.1"/>
    </source>
</evidence>
<evidence type="ECO:0000256" key="3">
    <source>
        <dbReference type="SAM" id="SignalP"/>
    </source>
</evidence>
<dbReference type="InterPro" id="IPR017853">
    <property type="entry name" value="GH"/>
</dbReference>
<feature type="signal peptide" evidence="3">
    <location>
        <begin position="1"/>
        <end position="19"/>
    </location>
</feature>
<evidence type="ECO:0000259" key="4">
    <source>
        <dbReference type="Pfam" id="PF02449"/>
    </source>
</evidence>
<proteinExistence type="predicted"/>
<dbReference type="InterPro" id="IPR013529">
    <property type="entry name" value="Glyco_hydro_42_N"/>
</dbReference>
<reference evidence="6 7" key="1">
    <citation type="submission" date="2020-08" db="EMBL/GenBank/DDBJ databases">
        <title>Genome sequence of Sphingomonas daechungensis KACC 18115T.</title>
        <authorList>
            <person name="Hyun D.-W."/>
            <person name="Bae J.-W."/>
        </authorList>
    </citation>
    <scope>NUCLEOTIDE SEQUENCE [LARGE SCALE GENOMIC DNA]</scope>
    <source>
        <strain evidence="6 7">KACC 18115</strain>
    </source>
</reference>
<dbReference type="Gene3D" id="2.60.220.20">
    <property type="entry name" value="putative beta-Galactosidase from caulobacter crescentus"/>
    <property type="match status" value="1"/>
</dbReference>
<feature type="domain" description="Glycoside hydrolase family 42 N-terminal" evidence="4">
    <location>
        <begin position="70"/>
        <end position="229"/>
    </location>
</feature>
<dbReference type="EMBL" id="CP060780">
    <property type="protein sequence ID" value="QNP43413.1"/>
    <property type="molecule type" value="Genomic_DNA"/>
</dbReference>
<protein>
    <submittedName>
        <fullName evidence="6">DUF5597 domain-containing protein</fullName>
    </submittedName>
</protein>
<evidence type="ECO:0000259" key="5">
    <source>
        <dbReference type="Pfam" id="PF18120"/>
    </source>
</evidence>
<name>A0ABX6T6Y0_9SPHN</name>
<sequence>MLRQFAVMLLLCFSTPSFAGSPLPKIETRDGRHALFVDGAPFLILGAQVNNSSNYVAALPQVWPTVRTLRANAVEMPVAWEQIEPQEGRFDFTFVDELLKQARDNDVRLVLLWFGTWKNTNPQYTPEWVKSDTRRFPREIAPNGKSYFVMSAHGRATLEADKKAFAALMSHLRGADPQHTVIMVQVQNETGSYDIPRDFSPTAQRLFAQPIPAELARMLRRSGTWSQAFGATADQAFNAWHVARYVDEVAAAGKAELNLPMYANASLSDPFTLEGVLRTASGGPNWNVIDIWKVAAPNIDILAPDIYSSDYAKYAGWIGHYRRPDNPLFIPETGNDVPFARFFWLALGNGAIGWSPFGMDTTGYSNFPLGAKQLDAETLDAFASKFALLAPISRDWAKLAFAHPTAGFAKPQDASDQTAVLGKWKITAMYGRWQFGQPEWNGMTMSPKKELPVGGAAIIQLGDDEFLIAGTDLRLGFSLDKPGGDQSQFLSVEEGTYDKGRWVMARRWNGDQVDYGLNLAKPTLLKVRLGTYR</sequence>
<feature type="chain" id="PRO_5045894445" evidence="3">
    <location>
        <begin position="20"/>
        <end position="533"/>
    </location>
</feature>
<organism evidence="6 7">
    <name type="scientific">Sphingomonas daechungensis</name>
    <dbReference type="NCBI Taxonomy" id="1176646"/>
    <lineage>
        <taxon>Bacteria</taxon>
        <taxon>Pseudomonadati</taxon>
        <taxon>Pseudomonadota</taxon>
        <taxon>Alphaproteobacteria</taxon>
        <taxon>Sphingomonadales</taxon>
        <taxon>Sphingomonadaceae</taxon>
        <taxon>Sphingomonas</taxon>
    </lineage>
</organism>
<evidence type="ECO:0000313" key="7">
    <source>
        <dbReference type="Proteomes" id="UP000516134"/>
    </source>
</evidence>
<keyword evidence="1" id="KW-0378">Hydrolase</keyword>
<dbReference type="Pfam" id="PF02449">
    <property type="entry name" value="Glyco_hydro_42"/>
    <property type="match status" value="1"/>
</dbReference>
<gene>
    <name evidence="6" type="ORF">H9L15_00775</name>
</gene>